<evidence type="ECO:0000256" key="7">
    <source>
        <dbReference type="ARBA" id="ARBA00022763"/>
    </source>
</evidence>
<dbReference type="PANTHER" id="PTHR42944">
    <property type="entry name" value="ADENINE DNA GLYCOSYLASE"/>
    <property type="match status" value="1"/>
</dbReference>
<dbReference type="InterPro" id="IPR003265">
    <property type="entry name" value="HhH-GPD_domain"/>
</dbReference>
<evidence type="ECO:0000256" key="12">
    <source>
        <dbReference type="ARBA" id="ARBA00023295"/>
    </source>
</evidence>
<dbReference type="SMART" id="SM00525">
    <property type="entry name" value="FES"/>
    <property type="match status" value="1"/>
</dbReference>
<evidence type="ECO:0000256" key="9">
    <source>
        <dbReference type="ARBA" id="ARBA00023004"/>
    </source>
</evidence>
<dbReference type="SUPFAM" id="SSF55811">
    <property type="entry name" value="Nudix"/>
    <property type="match status" value="1"/>
</dbReference>
<evidence type="ECO:0000256" key="2">
    <source>
        <dbReference type="ARBA" id="ARBA00008343"/>
    </source>
</evidence>
<evidence type="ECO:0000256" key="1">
    <source>
        <dbReference type="ARBA" id="ARBA00000843"/>
    </source>
</evidence>
<dbReference type="Gene3D" id="3.90.79.10">
    <property type="entry name" value="Nucleoside Triphosphate Pyrophosphohydrolase"/>
    <property type="match status" value="1"/>
</dbReference>
<dbReference type="Proteomes" id="UP001600064">
    <property type="component" value="Unassembled WGS sequence"/>
</dbReference>
<evidence type="ECO:0000313" key="15">
    <source>
        <dbReference type="EMBL" id="KAL2267990.1"/>
    </source>
</evidence>
<dbReference type="Gene3D" id="1.10.1670.10">
    <property type="entry name" value="Helix-hairpin-Helix base-excision DNA repair enzymes (C-terminal)"/>
    <property type="match status" value="1"/>
</dbReference>
<protein>
    <recommendedName>
        <fullName evidence="4 13">Adenine DNA glycosylase</fullName>
        <ecNumber evidence="3 13">3.2.2.31</ecNumber>
    </recommendedName>
</protein>
<comment type="caution">
    <text evidence="15">The sequence shown here is derived from an EMBL/GenBank/DDBJ whole genome shotgun (WGS) entry which is preliminary data.</text>
</comment>
<keyword evidence="10" id="KW-0411">Iron-sulfur</keyword>
<evidence type="ECO:0000313" key="16">
    <source>
        <dbReference type="Proteomes" id="UP001600064"/>
    </source>
</evidence>
<keyword evidence="11" id="KW-0234">DNA repair</keyword>
<keyword evidence="12 13" id="KW-0326">Glycosidase</keyword>
<keyword evidence="5" id="KW-0004">4Fe-4S</keyword>
<dbReference type="EC" id="3.2.2.31" evidence="3 13"/>
<dbReference type="EMBL" id="JAZGUE010000003">
    <property type="protein sequence ID" value="KAL2267990.1"/>
    <property type="molecule type" value="Genomic_DNA"/>
</dbReference>
<sequence length="453" mass="50178">MPWRKPFVPPASLPRSDLARRAYEVWISEVMLQQTRASPALAERWTRWMERWPSLGHLARASENEVLAEWAGLGYYQRAKRVWLAAREVWEKTEREEGKGTEPVLPGSVEELMKLPGVGRYTAGAVAAIVFGQPAPMVDGNVLRVMSRQMGLYADVNKDAKNGAVVWAAAEELVKAVAADGEEEEEEVNERPGLWGQALMELGSTVCTPNPNCGECPVTATCRVYQEGLVLAGKADGSGVGDIEDACTMCVPFEAEDSAGNEGLRSRFFTAPTTDRRKSSEPGIPDPQVLDTIIKHAKRFPRRQPAKTVREEEMVVCAIRSSDGRFLIHRRPDEGLLAGMWELPTRILPGSNNSAMKTRKSAASSFVKSLIADGTGKRAGLKSLKHLGEIAQVVWPFSHLKHTMHVQLFEWNAPASSLSPGPSYRWASMEEVERETMGSGMKKCWEHVRRVET</sequence>
<dbReference type="CDD" id="cd03431">
    <property type="entry name" value="NUDIX_DNA_Glycosylase_C-MutY"/>
    <property type="match status" value="1"/>
</dbReference>
<comment type="catalytic activity">
    <reaction evidence="1 13">
        <text>Hydrolyzes free adenine bases from 7,8-dihydro-8-oxoguanine:adenine mismatched double-stranded DNA, leaving an apurinic site.</text>
        <dbReference type="EC" id="3.2.2.31"/>
    </reaction>
</comment>
<comment type="function">
    <text evidence="13">Adenine glycosylase active on G-A mispairs.</text>
</comment>
<dbReference type="InterPro" id="IPR011257">
    <property type="entry name" value="DNA_glycosylase"/>
</dbReference>
<organism evidence="15 16">
    <name type="scientific">Remersonia thermophila</name>
    <dbReference type="NCBI Taxonomy" id="72144"/>
    <lineage>
        <taxon>Eukaryota</taxon>
        <taxon>Fungi</taxon>
        <taxon>Dikarya</taxon>
        <taxon>Ascomycota</taxon>
        <taxon>Pezizomycotina</taxon>
        <taxon>Sordariomycetes</taxon>
        <taxon>Sordariomycetidae</taxon>
        <taxon>Sordariales</taxon>
        <taxon>Sordariales incertae sedis</taxon>
        <taxon>Remersonia</taxon>
    </lineage>
</organism>
<evidence type="ECO:0000256" key="11">
    <source>
        <dbReference type="ARBA" id="ARBA00023204"/>
    </source>
</evidence>
<proteinExistence type="inferred from homology"/>
<evidence type="ECO:0000256" key="6">
    <source>
        <dbReference type="ARBA" id="ARBA00022723"/>
    </source>
</evidence>
<evidence type="ECO:0000256" key="13">
    <source>
        <dbReference type="RuleBase" id="RU365096"/>
    </source>
</evidence>
<dbReference type="Pfam" id="PF00730">
    <property type="entry name" value="HhH-GPD"/>
    <property type="match status" value="1"/>
</dbReference>
<feature type="domain" description="HhH-GPD" evidence="14">
    <location>
        <begin position="31"/>
        <end position="205"/>
    </location>
</feature>
<dbReference type="GeneID" id="98123794"/>
<dbReference type="Pfam" id="PF00633">
    <property type="entry name" value="HHH"/>
    <property type="match status" value="1"/>
</dbReference>
<keyword evidence="6" id="KW-0479">Metal-binding</keyword>
<dbReference type="InterPro" id="IPR015797">
    <property type="entry name" value="NUDIX_hydrolase-like_dom_sf"/>
</dbReference>
<dbReference type="RefSeq" id="XP_070866717.1">
    <property type="nucleotide sequence ID" value="XM_071009150.1"/>
</dbReference>
<dbReference type="SUPFAM" id="SSF48150">
    <property type="entry name" value="DNA-glycosylase"/>
    <property type="match status" value="1"/>
</dbReference>
<dbReference type="InterPro" id="IPR029119">
    <property type="entry name" value="MutY_C"/>
</dbReference>
<comment type="cofactor">
    <cofactor evidence="13">
        <name>[4Fe-4S] cluster</name>
        <dbReference type="ChEBI" id="CHEBI:49883"/>
    </cofactor>
    <text evidence="13">Binds 1 [4Fe-4S] cluster.</text>
</comment>
<evidence type="ECO:0000259" key="14">
    <source>
        <dbReference type="SMART" id="SM00478"/>
    </source>
</evidence>
<dbReference type="InterPro" id="IPR000445">
    <property type="entry name" value="HhH_motif"/>
</dbReference>
<dbReference type="InterPro" id="IPR044298">
    <property type="entry name" value="MIG/MutY"/>
</dbReference>
<evidence type="ECO:0000256" key="4">
    <source>
        <dbReference type="ARBA" id="ARBA00022023"/>
    </source>
</evidence>
<dbReference type="PANTHER" id="PTHR42944:SF1">
    <property type="entry name" value="ADENINE DNA GLYCOSYLASE"/>
    <property type="match status" value="1"/>
</dbReference>
<dbReference type="CDD" id="cd00056">
    <property type="entry name" value="ENDO3c"/>
    <property type="match status" value="1"/>
</dbReference>
<keyword evidence="9 13" id="KW-0408">Iron</keyword>
<evidence type="ECO:0000256" key="8">
    <source>
        <dbReference type="ARBA" id="ARBA00022801"/>
    </source>
</evidence>
<evidence type="ECO:0000256" key="5">
    <source>
        <dbReference type="ARBA" id="ARBA00022485"/>
    </source>
</evidence>
<name>A0ABR4DD13_9PEZI</name>
<evidence type="ECO:0000256" key="10">
    <source>
        <dbReference type="ARBA" id="ARBA00023014"/>
    </source>
</evidence>
<dbReference type="SMART" id="SM00478">
    <property type="entry name" value="ENDO3c"/>
    <property type="match status" value="1"/>
</dbReference>
<dbReference type="InterPro" id="IPR003651">
    <property type="entry name" value="Endonuclease3_FeS-loop_motif"/>
</dbReference>
<dbReference type="Gene3D" id="1.10.340.30">
    <property type="entry name" value="Hypothetical protein, domain 2"/>
    <property type="match status" value="1"/>
</dbReference>
<gene>
    <name evidence="15" type="ORF">VTJ83DRAFT_2836</name>
</gene>
<evidence type="ECO:0000256" key="3">
    <source>
        <dbReference type="ARBA" id="ARBA00012045"/>
    </source>
</evidence>
<keyword evidence="7 13" id="KW-0227">DNA damage</keyword>
<keyword evidence="8" id="KW-0378">Hydrolase</keyword>
<comment type="similarity">
    <text evidence="2 13">Belongs to the Nth/MutY family.</text>
</comment>
<dbReference type="InterPro" id="IPR023170">
    <property type="entry name" value="HhH_base_excis_C"/>
</dbReference>
<dbReference type="Pfam" id="PF14815">
    <property type="entry name" value="NUDIX_4"/>
    <property type="match status" value="1"/>
</dbReference>
<accession>A0ABR4DD13</accession>
<reference evidence="15 16" key="1">
    <citation type="journal article" date="2024" name="Commun. Biol.">
        <title>Comparative genomic analysis of thermophilic fungi reveals convergent evolutionary adaptations and gene losses.</title>
        <authorList>
            <person name="Steindorff A.S."/>
            <person name="Aguilar-Pontes M.V."/>
            <person name="Robinson A.J."/>
            <person name="Andreopoulos B."/>
            <person name="LaButti K."/>
            <person name="Kuo A."/>
            <person name="Mondo S."/>
            <person name="Riley R."/>
            <person name="Otillar R."/>
            <person name="Haridas S."/>
            <person name="Lipzen A."/>
            <person name="Grimwood J."/>
            <person name="Schmutz J."/>
            <person name="Clum A."/>
            <person name="Reid I.D."/>
            <person name="Moisan M.C."/>
            <person name="Butler G."/>
            <person name="Nguyen T.T.M."/>
            <person name="Dewar K."/>
            <person name="Conant G."/>
            <person name="Drula E."/>
            <person name="Henrissat B."/>
            <person name="Hansel C."/>
            <person name="Singer S."/>
            <person name="Hutchinson M.I."/>
            <person name="de Vries R.P."/>
            <person name="Natvig D.O."/>
            <person name="Powell A.J."/>
            <person name="Tsang A."/>
            <person name="Grigoriev I.V."/>
        </authorList>
    </citation>
    <scope>NUCLEOTIDE SEQUENCE [LARGE SCALE GENOMIC DNA]</scope>
    <source>
        <strain evidence="15 16">ATCC 22073</strain>
    </source>
</reference>
<keyword evidence="16" id="KW-1185">Reference proteome</keyword>